<dbReference type="GO" id="GO:0005524">
    <property type="term" value="F:ATP binding"/>
    <property type="evidence" value="ECO:0007669"/>
    <property type="project" value="UniProtKB-KW"/>
</dbReference>
<organism evidence="8 9">
    <name type="scientific">Solanum tuberosum</name>
    <name type="common">Potato</name>
    <dbReference type="NCBI Taxonomy" id="4113"/>
    <lineage>
        <taxon>Eukaryota</taxon>
        <taxon>Viridiplantae</taxon>
        <taxon>Streptophyta</taxon>
        <taxon>Embryophyta</taxon>
        <taxon>Tracheophyta</taxon>
        <taxon>Spermatophyta</taxon>
        <taxon>Magnoliopsida</taxon>
        <taxon>eudicotyledons</taxon>
        <taxon>Gunneridae</taxon>
        <taxon>Pentapetalae</taxon>
        <taxon>asterids</taxon>
        <taxon>lamiids</taxon>
        <taxon>Solanales</taxon>
        <taxon>Solanaceae</taxon>
        <taxon>Solanoideae</taxon>
        <taxon>Solaneae</taxon>
        <taxon>Solanum</taxon>
    </lineage>
</organism>
<comment type="similarity">
    <text evidence="1">Belongs to the disease resistance NB-LRR family.</text>
</comment>
<dbReference type="PRINTS" id="PR00364">
    <property type="entry name" value="DISEASERSIST"/>
</dbReference>
<dbReference type="PANTHER" id="PTHR33463">
    <property type="entry name" value="NB-ARC DOMAIN-CONTAINING PROTEIN-RELATED"/>
    <property type="match status" value="1"/>
</dbReference>
<dbReference type="SUPFAM" id="SSF52540">
    <property type="entry name" value="P-loop containing nucleoside triphosphate hydrolases"/>
    <property type="match status" value="1"/>
</dbReference>
<name>M0ZTK5_SOLTU</name>
<dbReference type="EnsemblPlants" id="PGSC0003DMT400007823">
    <property type="protein sequence ID" value="PGSC0003DMT400007823"/>
    <property type="gene ID" value="PGSC0003DMG401003025"/>
</dbReference>
<dbReference type="PaxDb" id="4113-PGSC0003DMT400007823"/>
<dbReference type="InterPro" id="IPR002182">
    <property type="entry name" value="NB-ARC"/>
</dbReference>
<dbReference type="GO" id="GO:0006952">
    <property type="term" value="P:defense response"/>
    <property type="evidence" value="ECO:0007669"/>
    <property type="project" value="UniProtKB-KW"/>
</dbReference>
<evidence type="ECO:0000259" key="7">
    <source>
        <dbReference type="Pfam" id="PF00931"/>
    </source>
</evidence>
<keyword evidence="9" id="KW-1185">Reference proteome</keyword>
<accession>M0ZTK5</accession>
<keyword evidence="6" id="KW-0175">Coiled coil</keyword>
<dbReference type="InterPro" id="IPR027417">
    <property type="entry name" value="P-loop_NTPase"/>
</dbReference>
<dbReference type="Pfam" id="PF00931">
    <property type="entry name" value="NB-ARC"/>
    <property type="match status" value="1"/>
</dbReference>
<keyword evidence="5" id="KW-0067">ATP-binding</keyword>
<reference evidence="8" key="2">
    <citation type="submission" date="2015-06" db="UniProtKB">
        <authorList>
            <consortium name="EnsemblPlants"/>
        </authorList>
    </citation>
    <scope>IDENTIFICATION</scope>
    <source>
        <strain evidence="8">DM1-3 516 R44</strain>
    </source>
</reference>
<dbReference type="HOGENOM" id="CLU_000427_1_1_1"/>
<evidence type="ECO:0000256" key="4">
    <source>
        <dbReference type="ARBA" id="ARBA00022821"/>
    </source>
</evidence>
<keyword evidence="3" id="KW-0547">Nucleotide-binding</keyword>
<dbReference type="InParanoid" id="M0ZTK5"/>
<evidence type="ECO:0000256" key="6">
    <source>
        <dbReference type="SAM" id="Coils"/>
    </source>
</evidence>
<evidence type="ECO:0000313" key="9">
    <source>
        <dbReference type="Proteomes" id="UP000011115"/>
    </source>
</evidence>
<proteinExistence type="inferred from homology"/>
<dbReference type="ExpressionAtlas" id="M0ZTK5">
    <property type="expression patterns" value="baseline"/>
</dbReference>
<dbReference type="PANTHER" id="PTHR33463:SF198">
    <property type="entry name" value="RPP4C3"/>
    <property type="match status" value="1"/>
</dbReference>
<sequence>MEFLSILMGKVTTCLIQPVAGGIGYFYYYERNITSMQNESEKLKNIRSEVQRRSEDARRNLQDISPNGKAWLTCVDTTTADVERVMGGRAEVERGCFFGWCPNMKSCYSMSRRAKNITLKVIELQNEGNKPDVFSFDHPVQSEAIYSNNGEEFDSRKFQEEEVMAALKDDGVTIIGICGMGGVGKTTMTEKIRQKVKQEQLFKDIVMVTVSQQQDFKRIQGEIAGGVGLKLERDDLWSRGDRLRTRLVDQNSRILIILDDVWKAFELEKLGIPRRSSHKHQCKVTFTTRFRSVCEAMGAQKIMEVGTLSEEDAWILFKQKVGNLVDDPSLRDIAEDVAKECKGLPLAIITVAEALNFFKTKPSWDSALEQLRSAETINIPEVPTEVYKPLRLSYDFLGSSEAKYLFLICSLFEEDSDICPEELLRYGMGLRIFSQIQNIKGARKTVCYLLETLKDCFLLSQGSDKTYVKMHDVVRDVAIYIAYEGKHIFMVSHDVNSEEFPRKDSYEQYSHMSIVANKFDEHPSPIFCPKLKLLMLKLCLKEPIELQDDFFDGMSKLNVLSMRGDRYKESI</sequence>
<dbReference type="Gene3D" id="3.40.50.300">
    <property type="entry name" value="P-loop containing nucleotide triphosphate hydrolases"/>
    <property type="match status" value="1"/>
</dbReference>
<reference evidence="9" key="1">
    <citation type="journal article" date="2011" name="Nature">
        <title>Genome sequence and analysis of the tuber crop potato.</title>
        <authorList>
            <consortium name="The Potato Genome Sequencing Consortium"/>
        </authorList>
    </citation>
    <scope>NUCLEOTIDE SEQUENCE [LARGE SCALE GENOMIC DNA]</scope>
    <source>
        <strain evidence="9">cv. DM1-3 516 R44</strain>
    </source>
</reference>
<feature type="coiled-coil region" evidence="6">
    <location>
        <begin position="33"/>
        <end position="60"/>
    </location>
</feature>
<dbReference type="GO" id="GO:0043531">
    <property type="term" value="F:ADP binding"/>
    <property type="evidence" value="ECO:0007669"/>
    <property type="project" value="InterPro"/>
</dbReference>
<dbReference type="Gramene" id="PGSC0003DMT400007823">
    <property type="protein sequence ID" value="PGSC0003DMT400007823"/>
    <property type="gene ID" value="PGSC0003DMG401003025"/>
</dbReference>
<dbReference type="InterPro" id="IPR042197">
    <property type="entry name" value="Apaf_helical"/>
</dbReference>
<dbReference type="AlphaFoldDB" id="M0ZTK5"/>
<dbReference type="InterPro" id="IPR050905">
    <property type="entry name" value="Plant_NBS-LRR"/>
</dbReference>
<dbReference type="SMR" id="M0ZTK5"/>
<evidence type="ECO:0000256" key="2">
    <source>
        <dbReference type="ARBA" id="ARBA00022614"/>
    </source>
</evidence>
<dbReference type="OMA" id="CEVATWI"/>
<feature type="domain" description="NB-ARC" evidence="7">
    <location>
        <begin position="161"/>
        <end position="322"/>
    </location>
</feature>
<dbReference type="eggNOG" id="KOG4658">
    <property type="taxonomic scope" value="Eukaryota"/>
</dbReference>
<dbReference type="Gene3D" id="1.10.8.430">
    <property type="entry name" value="Helical domain of apoptotic protease-activating factors"/>
    <property type="match status" value="1"/>
</dbReference>
<evidence type="ECO:0000256" key="1">
    <source>
        <dbReference type="ARBA" id="ARBA00008894"/>
    </source>
</evidence>
<protein>
    <recommendedName>
        <fullName evidence="7">NB-ARC domain-containing protein</fullName>
    </recommendedName>
</protein>
<keyword evidence="2" id="KW-0433">Leucine-rich repeat</keyword>
<dbReference type="Proteomes" id="UP000011115">
    <property type="component" value="Unassembled WGS sequence"/>
</dbReference>
<evidence type="ECO:0000256" key="5">
    <source>
        <dbReference type="ARBA" id="ARBA00022840"/>
    </source>
</evidence>
<keyword evidence="4" id="KW-0611">Plant defense</keyword>
<evidence type="ECO:0000256" key="3">
    <source>
        <dbReference type="ARBA" id="ARBA00022741"/>
    </source>
</evidence>
<evidence type="ECO:0000313" key="8">
    <source>
        <dbReference type="EnsemblPlants" id="PGSC0003DMT400007823"/>
    </source>
</evidence>
<dbReference type="FunFam" id="3.40.50.300:FF:001091">
    <property type="entry name" value="Probable disease resistance protein At1g61300"/>
    <property type="match status" value="1"/>
</dbReference>